<organism evidence="1 2">
    <name type="scientific">Phialocephala subalpina</name>
    <dbReference type="NCBI Taxonomy" id="576137"/>
    <lineage>
        <taxon>Eukaryota</taxon>
        <taxon>Fungi</taxon>
        <taxon>Dikarya</taxon>
        <taxon>Ascomycota</taxon>
        <taxon>Pezizomycotina</taxon>
        <taxon>Leotiomycetes</taxon>
        <taxon>Helotiales</taxon>
        <taxon>Mollisiaceae</taxon>
        <taxon>Phialocephala</taxon>
        <taxon>Phialocephala fortinii species complex</taxon>
    </lineage>
</organism>
<dbReference type="AlphaFoldDB" id="A0A1L7XGW0"/>
<accession>A0A1L7XGW0</accession>
<reference evidence="1 2" key="1">
    <citation type="submission" date="2016-03" db="EMBL/GenBank/DDBJ databases">
        <authorList>
            <person name="Ploux O."/>
        </authorList>
    </citation>
    <scope>NUCLEOTIDE SEQUENCE [LARGE SCALE GENOMIC DNA]</scope>
    <source>
        <strain evidence="1 2">UAMH 11012</strain>
    </source>
</reference>
<name>A0A1L7XGW0_9HELO</name>
<dbReference type="EMBL" id="FJOG01000026">
    <property type="protein sequence ID" value="CZR64206.1"/>
    <property type="molecule type" value="Genomic_DNA"/>
</dbReference>
<dbReference type="OrthoDB" id="4138121at2759"/>
<sequence length="83" mass="10334">MKWLGIRMLEIWLIQRLLRSPIFHKGVRRVHRKVEEVRRGEKLYDPEDFTGLHIDKPNSFDMKKFVKHYKEELQDQFRDLRKK</sequence>
<evidence type="ECO:0000313" key="1">
    <source>
        <dbReference type="EMBL" id="CZR64206.1"/>
    </source>
</evidence>
<protein>
    <submittedName>
        <fullName evidence="1">Uncharacterized protein</fullName>
    </submittedName>
</protein>
<dbReference type="Proteomes" id="UP000184330">
    <property type="component" value="Unassembled WGS sequence"/>
</dbReference>
<evidence type="ECO:0000313" key="2">
    <source>
        <dbReference type="Proteomes" id="UP000184330"/>
    </source>
</evidence>
<gene>
    <name evidence="1" type="ORF">PAC_14104</name>
</gene>
<dbReference type="InterPro" id="IPR020301">
    <property type="entry name" value="Mrx7"/>
</dbReference>
<dbReference type="Pfam" id="PF10906">
    <property type="entry name" value="Mrx7"/>
    <property type="match status" value="1"/>
</dbReference>
<keyword evidence="2" id="KW-1185">Reference proteome</keyword>
<proteinExistence type="predicted"/>